<dbReference type="Gene3D" id="2.40.50.90">
    <property type="match status" value="1"/>
</dbReference>
<dbReference type="SMART" id="SM00318">
    <property type="entry name" value="SNc"/>
    <property type="match status" value="1"/>
</dbReference>
<protein>
    <submittedName>
        <fullName evidence="2">Nuclease (SNase)</fullName>
    </submittedName>
</protein>
<evidence type="ECO:0000313" key="2">
    <source>
        <dbReference type="EMBL" id="PWE16829.1"/>
    </source>
</evidence>
<dbReference type="InterPro" id="IPR016071">
    <property type="entry name" value="Staphylococal_nuclease_OB-fold"/>
</dbReference>
<dbReference type="InterPro" id="IPR035437">
    <property type="entry name" value="SNase_OB-fold_sf"/>
</dbReference>
<dbReference type="EMBL" id="QEXV01000005">
    <property type="protein sequence ID" value="PWE16829.1"/>
    <property type="molecule type" value="Genomic_DNA"/>
</dbReference>
<name>A0A2U2BS54_9PROT</name>
<proteinExistence type="predicted"/>
<dbReference type="SUPFAM" id="SSF50199">
    <property type="entry name" value="Staphylococcal nuclease"/>
    <property type="match status" value="1"/>
</dbReference>
<evidence type="ECO:0000259" key="1">
    <source>
        <dbReference type="SMART" id="SM00318"/>
    </source>
</evidence>
<evidence type="ECO:0000313" key="3">
    <source>
        <dbReference type="Proteomes" id="UP000245168"/>
    </source>
</evidence>
<reference evidence="3" key="1">
    <citation type="submission" date="2018-05" db="EMBL/GenBank/DDBJ databases">
        <authorList>
            <person name="Liu B.-T."/>
        </authorList>
    </citation>
    <scope>NUCLEOTIDE SEQUENCE [LARGE SCALE GENOMIC DNA]</scope>
    <source>
        <strain evidence="3">WD6-1</strain>
    </source>
</reference>
<accession>A0A2U2BS54</accession>
<dbReference type="Proteomes" id="UP000245168">
    <property type="component" value="Unassembled WGS sequence"/>
</dbReference>
<dbReference type="Pfam" id="PF00565">
    <property type="entry name" value="SNase"/>
    <property type="match status" value="1"/>
</dbReference>
<dbReference type="AlphaFoldDB" id="A0A2U2BS54"/>
<sequence length="282" mass="30470">MQSRRAGTAQMLVRLLRLAIFVIATIFTPTACDDAPSRRAVAAAPDPARTAEEIVAAGPDGETQAVRLAEIRAARAGAAGREARRRIESLLAEAGAGLRLATTGAARDRYGRTVAHAEFDRDGETVWIQAELVRDGLAVVSSYADNRARARDLLALERSAREAGRGGWGEGVFVVRDPDPNGLAQHLDSFQIVEGRVIDAAEARSGRIYLNFGLEWRTDFTVSIRDDDRARFDEAGLDPLSLAGARVRVRGWLYRENGPMIAIDHPEALEVLDAPEAAPPPG</sequence>
<comment type="caution">
    <text evidence="2">The sequence shown here is derived from an EMBL/GenBank/DDBJ whole genome shotgun (WGS) entry which is preliminary data.</text>
</comment>
<organism evidence="2 3">
    <name type="scientific">Marinicauda salina</name>
    <dbReference type="NCBI Taxonomy" id="2135793"/>
    <lineage>
        <taxon>Bacteria</taxon>
        <taxon>Pseudomonadati</taxon>
        <taxon>Pseudomonadota</taxon>
        <taxon>Alphaproteobacteria</taxon>
        <taxon>Maricaulales</taxon>
        <taxon>Maricaulaceae</taxon>
        <taxon>Marinicauda</taxon>
    </lineage>
</organism>
<feature type="domain" description="TNase-like" evidence="1">
    <location>
        <begin position="39"/>
        <end position="170"/>
    </location>
</feature>
<gene>
    <name evidence="2" type="ORF">DDZ18_11595</name>
</gene>
<keyword evidence="3" id="KW-1185">Reference proteome</keyword>